<dbReference type="RefSeq" id="WP_144387567.1">
    <property type="nucleotide sequence ID" value="NZ_CANNCB010000002.1"/>
</dbReference>
<dbReference type="PANTHER" id="PTHR10434">
    <property type="entry name" value="1-ACYL-SN-GLYCEROL-3-PHOSPHATE ACYLTRANSFERASE"/>
    <property type="match status" value="1"/>
</dbReference>
<evidence type="ECO:0000256" key="4">
    <source>
        <dbReference type="SAM" id="Phobius"/>
    </source>
</evidence>
<dbReference type="Pfam" id="PF01553">
    <property type="entry name" value="Acyltransferase"/>
    <property type="match status" value="1"/>
</dbReference>
<evidence type="ECO:0000313" key="6">
    <source>
        <dbReference type="EMBL" id="TVO38555.1"/>
    </source>
</evidence>
<sequence length="269" mass="30625">MTSHSVSFAQRCNKYWRVIATGSCFAIFGIGALCLTFIVFPLMTWTAHNQSQREIRVQSIIQRAFRLFCRTMRFTGTIDYCFDNVEQMQQDRNCLIIANHPSLIDYVLIASCLPQCDCLVKAAIWNNPFMKGIVKAAGYIPNRDPESLLDDCSQRLNHGNVLLIFPEGTRTTPGQKSKLQRGAAQIAVRTQTDLRVVHITVSPSFLTKQMKWYQVPDTKPFFHVEVKNKINVDEFIQNSDSPTTAARQLNRHLSSAIFPENAQQHKTNL</sequence>
<dbReference type="CDD" id="cd07989">
    <property type="entry name" value="LPLAT_AGPAT-like"/>
    <property type="match status" value="1"/>
</dbReference>
<dbReference type="GO" id="GO:0006654">
    <property type="term" value="P:phosphatidic acid biosynthetic process"/>
    <property type="evidence" value="ECO:0007669"/>
    <property type="project" value="TreeGrafter"/>
</dbReference>
<evidence type="ECO:0000259" key="5">
    <source>
        <dbReference type="SMART" id="SM00563"/>
    </source>
</evidence>
<keyword evidence="4" id="KW-1133">Transmembrane helix</keyword>
<comment type="caution">
    <text evidence="6">The sequence shown here is derived from an EMBL/GenBank/DDBJ whole genome shotgun (WGS) entry which is preliminary data.</text>
</comment>
<dbReference type="PANTHER" id="PTHR10434:SF66">
    <property type="entry name" value="PHOSPHOLIPID_GLYCEROL ACYLTRANSFERASE DOMAIN-CONTAINING PROTEIN"/>
    <property type="match status" value="1"/>
</dbReference>
<gene>
    <name evidence="6" type="ORF">FOF44_04280</name>
</gene>
<evidence type="ECO:0000256" key="2">
    <source>
        <dbReference type="ARBA" id="ARBA00022679"/>
    </source>
</evidence>
<feature type="transmembrane region" description="Helical" evidence="4">
    <location>
        <begin position="15"/>
        <end position="43"/>
    </location>
</feature>
<dbReference type="GO" id="GO:0003841">
    <property type="term" value="F:1-acylglycerol-3-phosphate O-acyltransferase activity"/>
    <property type="evidence" value="ECO:0007669"/>
    <property type="project" value="TreeGrafter"/>
</dbReference>
<dbReference type="OrthoDB" id="9812274at2"/>
<reference evidence="6 7" key="1">
    <citation type="submission" date="2019-07" db="EMBL/GenBank/DDBJ databases">
        <title>The draft genome sequence of Vibrio algivorus M1486.</title>
        <authorList>
            <person name="Meng X."/>
        </authorList>
    </citation>
    <scope>NUCLEOTIDE SEQUENCE [LARGE SCALE GENOMIC DNA]</scope>
    <source>
        <strain evidence="6 7">M1486</strain>
    </source>
</reference>
<name>A0A557PD09_9VIBR</name>
<keyword evidence="3 6" id="KW-0012">Acyltransferase</keyword>
<protein>
    <submittedName>
        <fullName evidence="6">1-acyl-sn-glycerol-3-phosphate acyltransferase</fullName>
    </submittedName>
</protein>
<dbReference type="AlphaFoldDB" id="A0A557PD09"/>
<dbReference type="SUPFAM" id="SSF69593">
    <property type="entry name" value="Glycerol-3-phosphate (1)-acyltransferase"/>
    <property type="match status" value="1"/>
</dbReference>
<comment type="pathway">
    <text evidence="1">Lipid metabolism.</text>
</comment>
<keyword evidence="4" id="KW-0812">Transmembrane</keyword>
<feature type="domain" description="Phospholipid/glycerol acyltransferase" evidence="5">
    <location>
        <begin position="94"/>
        <end position="204"/>
    </location>
</feature>
<keyword evidence="4" id="KW-0472">Membrane</keyword>
<organism evidence="6 7">
    <name type="scientific">Vibrio algivorus</name>
    <dbReference type="NCBI Taxonomy" id="1667024"/>
    <lineage>
        <taxon>Bacteria</taxon>
        <taxon>Pseudomonadati</taxon>
        <taxon>Pseudomonadota</taxon>
        <taxon>Gammaproteobacteria</taxon>
        <taxon>Vibrionales</taxon>
        <taxon>Vibrionaceae</taxon>
        <taxon>Vibrio</taxon>
    </lineage>
</organism>
<proteinExistence type="predicted"/>
<evidence type="ECO:0000313" key="7">
    <source>
        <dbReference type="Proteomes" id="UP000319828"/>
    </source>
</evidence>
<keyword evidence="2 6" id="KW-0808">Transferase</keyword>
<evidence type="ECO:0000256" key="1">
    <source>
        <dbReference type="ARBA" id="ARBA00005189"/>
    </source>
</evidence>
<dbReference type="Proteomes" id="UP000319828">
    <property type="component" value="Unassembled WGS sequence"/>
</dbReference>
<accession>A0A557PD09</accession>
<dbReference type="EMBL" id="VMKJ01000005">
    <property type="protein sequence ID" value="TVO38555.1"/>
    <property type="molecule type" value="Genomic_DNA"/>
</dbReference>
<evidence type="ECO:0000256" key="3">
    <source>
        <dbReference type="ARBA" id="ARBA00023315"/>
    </source>
</evidence>
<dbReference type="SMART" id="SM00563">
    <property type="entry name" value="PlsC"/>
    <property type="match status" value="1"/>
</dbReference>
<dbReference type="InterPro" id="IPR002123">
    <property type="entry name" value="Plipid/glycerol_acylTrfase"/>
</dbReference>